<accession>A0AAW1YCC7</accession>
<gene>
    <name evidence="2" type="ORF">M0R45_012319</name>
</gene>
<proteinExistence type="predicted"/>
<dbReference type="EMBL" id="JBEDUW010000002">
    <property type="protein sequence ID" value="KAK9946876.1"/>
    <property type="molecule type" value="Genomic_DNA"/>
</dbReference>
<evidence type="ECO:0000313" key="2">
    <source>
        <dbReference type="EMBL" id="KAK9946876.1"/>
    </source>
</evidence>
<dbReference type="AlphaFoldDB" id="A0AAW1YCC7"/>
<dbReference type="InterPro" id="IPR038796">
    <property type="entry name" value="At1g76070-like"/>
</dbReference>
<feature type="compositionally biased region" description="Basic and acidic residues" evidence="1">
    <location>
        <begin position="196"/>
        <end position="209"/>
    </location>
</feature>
<dbReference type="PANTHER" id="PTHR34779">
    <property type="entry name" value="OS09G0542900 PROTEIN"/>
    <property type="match status" value="1"/>
</dbReference>
<name>A0AAW1YCC7_RUBAR</name>
<keyword evidence="3" id="KW-1185">Reference proteome</keyword>
<reference evidence="2 3" key="1">
    <citation type="journal article" date="2023" name="G3 (Bethesda)">
        <title>A chromosome-length genome assembly and annotation of blackberry (Rubus argutus, cv. 'Hillquist').</title>
        <authorList>
            <person name="Bruna T."/>
            <person name="Aryal R."/>
            <person name="Dudchenko O."/>
            <person name="Sargent D.J."/>
            <person name="Mead D."/>
            <person name="Buti M."/>
            <person name="Cavallini A."/>
            <person name="Hytonen T."/>
            <person name="Andres J."/>
            <person name="Pham M."/>
            <person name="Weisz D."/>
            <person name="Mascagni F."/>
            <person name="Usai G."/>
            <person name="Natali L."/>
            <person name="Bassil N."/>
            <person name="Fernandez G.E."/>
            <person name="Lomsadze A."/>
            <person name="Armour M."/>
            <person name="Olukolu B."/>
            <person name="Poorten T."/>
            <person name="Britton C."/>
            <person name="Davik J."/>
            <person name="Ashrafi H."/>
            <person name="Aiden E.L."/>
            <person name="Borodovsky M."/>
            <person name="Worthington M."/>
        </authorList>
    </citation>
    <scope>NUCLEOTIDE SEQUENCE [LARGE SCALE GENOMIC DNA]</scope>
    <source>
        <strain evidence="2">PI 553951</strain>
    </source>
</reference>
<protein>
    <submittedName>
        <fullName evidence="2">Uncharacterized protein</fullName>
    </submittedName>
</protein>
<feature type="region of interest" description="Disordered" evidence="1">
    <location>
        <begin position="27"/>
        <end position="274"/>
    </location>
</feature>
<feature type="compositionally biased region" description="Acidic residues" evidence="1">
    <location>
        <begin position="210"/>
        <end position="222"/>
    </location>
</feature>
<comment type="caution">
    <text evidence="2">The sequence shown here is derived from an EMBL/GenBank/DDBJ whole genome shotgun (WGS) entry which is preliminary data.</text>
</comment>
<dbReference type="PANTHER" id="PTHR34779:SF1">
    <property type="entry name" value="OS09G0542900 PROTEIN"/>
    <property type="match status" value="1"/>
</dbReference>
<dbReference type="Proteomes" id="UP001457282">
    <property type="component" value="Unassembled WGS sequence"/>
</dbReference>
<organism evidence="2 3">
    <name type="scientific">Rubus argutus</name>
    <name type="common">Southern blackberry</name>
    <dbReference type="NCBI Taxonomy" id="59490"/>
    <lineage>
        <taxon>Eukaryota</taxon>
        <taxon>Viridiplantae</taxon>
        <taxon>Streptophyta</taxon>
        <taxon>Embryophyta</taxon>
        <taxon>Tracheophyta</taxon>
        <taxon>Spermatophyta</taxon>
        <taxon>Magnoliopsida</taxon>
        <taxon>eudicotyledons</taxon>
        <taxon>Gunneridae</taxon>
        <taxon>Pentapetalae</taxon>
        <taxon>rosids</taxon>
        <taxon>fabids</taxon>
        <taxon>Rosales</taxon>
        <taxon>Rosaceae</taxon>
        <taxon>Rosoideae</taxon>
        <taxon>Rosoideae incertae sedis</taxon>
        <taxon>Rubus</taxon>
    </lineage>
</organism>
<sequence>MEPQKQGKPISKILKFLPKAASTVYFHSTPYSPKRSSENTGKHKGHGGRGAFSGPLIPDEARRKPRNVGSSSFSSVEEYEPTSPKVSCMGQIKHKKQQHQQIKNIKRAGLPPRDQSKPAALSPREIKKHASAFRRMLSSVNPKRKSDADSDIDDNSKAAGLPDRAPSLSQMRQFASGRGHAFANFDWQAPPAKVAPRHDDDHNPNYHSDEDGENNDHDDEERDYVGIAFSAPLTMGGSPRGDVGLQPRKEINLWKRRTMAPPSPLQLKPMVTAN</sequence>
<evidence type="ECO:0000256" key="1">
    <source>
        <dbReference type="SAM" id="MobiDB-lite"/>
    </source>
</evidence>
<evidence type="ECO:0000313" key="3">
    <source>
        <dbReference type="Proteomes" id="UP001457282"/>
    </source>
</evidence>